<dbReference type="RefSeq" id="WP_066340049.1">
    <property type="nucleotide sequence ID" value="NZ_JAXOJX010000059.1"/>
</dbReference>
<keyword evidence="1" id="KW-0812">Transmembrane</keyword>
<keyword evidence="3" id="KW-1185">Reference proteome</keyword>
<protein>
    <submittedName>
        <fullName evidence="2">Uncharacterized protein</fullName>
    </submittedName>
</protein>
<evidence type="ECO:0000256" key="1">
    <source>
        <dbReference type="SAM" id="Phobius"/>
    </source>
</evidence>
<dbReference type="Proteomes" id="UP001293718">
    <property type="component" value="Unassembled WGS sequence"/>
</dbReference>
<name>A0ABU5IML6_9BURK</name>
<comment type="caution">
    <text evidence="2">The sequence shown here is derived from an EMBL/GenBank/DDBJ whole genome shotgun (WGS) entry which is preliminary data.</text>
</comment>
<feature type="transmembrane region" description="Helical" evidence="1">
    <location>
        <begin position="48"/>
        <end position="75"/>
    </location>
</feature>
<sequence>MGLLPAQGSCRRLLALTAAATLVLPWMAGEFAKQFFQPGLTNDPARQTLLIDYIVIGALVFGLTMMLTVGLGCWMRTVMQGPQRRADDYPMPDEDARRP</sequence>
<proteinExistence type="predicted"/>
<accession>A0ABU5IML6</accession>
<evidence type="ECO:0000313" key="2">
    <source>
        <dbReference type="EMBL" id="MDZ5460133.1"/>
    </source>
</evidence>
<keyword evidence="1" id="KW-0472">Membrane</keyword>
<reference evidence="2 3" key="1">
    <citation type="submission" date="2023-11" db="EMBL/GenBank/DDBJ databases">
        <title>Draft genome of Azohydromonas lata strain H1 (DSM1123), a polyhydroxyalkanoate producer.</title>
        <authorList>
            <person name="Traversa D."/>
            <person name="D'Addabbo P."/>
            <person name="Pazzani C."/>
            <person name="Manzari C."/>
            <person name="Chiara M."/>
            <person name="Scrascia M."/>
        </authorList>
    </citation>
    <scope>NUCLEOTIDE SEQUENCE [LARGE SCALE GENOMIC DNA]</scope>
    <source>
        <strain evidence="2 3">H1</strain>
    </source>
</reference>
<evidence type="ECO:0000313" key="3">
    <source>
        <dbReference type="Proteomes" id="UP001293718"/>
    </source>
</evidence>
<keyword evidence="1" id="KW-1133">Transmembrane helix</keyword>
<dbReference type="EMBL" id="JAXOJX010000059">
    <property type="protein sequence ID" value="MDZ5460133.1"/>
    <property type="molecule type" value="Genomic_DNA"/>
</dbReference>
<organism evidence="2 3">
    <name type="scientific">Azohydromonas lata</name>
    <dbReference type="NCBI Taxonomy" id="45677"/>
    <lineage>
        <taxon>Bacteria</taxon>
        <taxon>Pseudomonadati</taxon>
        <taxon>Pseudomonadota</taxon>
        <taxon>Betaproteobacteria</taxon>
        <taxon>Burkholderiales</taxon>
        <taxon>Sphaerotilaceae</taxon>
        <taxon>Azohydromonas</taxon>
    </lineage>
</organism>
<gene>
    <name evidence="2" type="ORF">SM757_26495</name>
</gene>